<keyword evidence="2" id="KW-0012">Acyltransferase</keyword>
<name>A0A1C6V133_9ACTN</name>
<feature type="domain" description="2-oxoacid dehydrogenase acyltransferase catalytic" evidence="1">
    <location>
        <begin position="168"/>
        <end position="244"/>
    </location>
</feature>
<keyword evidence="2" id="KW-0808">Transferase</keyword>
<sequence length="261" mass="28259">MRIGPVAPQRRPTLHLMGQLRSYAPVFIDTEVDMTEVRRHRASGRRYSYVTYLLHAAARVLTAHPDANAAIRGRRFPRVAKYSQVNGKLALDATVGGERVVLSCVLPGLDHAGLDDIQDRVEHLRDGDPETMPEFAGIRTLRRLPWPLGALAFRGAMRSLRRRPHLLGTFAVTSLGHRPVDGFYSCGGTTVTLGAGQVADRAVVRDGGLAIAPVMRLSLAFDHRVIDGAEAADVLADIRAALERFPVPVSRADAAAPAPAA</sequence>
<evidence type="ECO:0000313" key="2">
    <source>
        <dbReference type="EMBL" id="SCL60001.1"/>
    </source>
</evidence>
<dbReference type="OrthoDB" id="9805770at2"/>
<accession>A0A1C6V133</accession>
<keyword evidence="3" id="KW-1185">Reference proteome</keyword>
<gene>
    <name evidence="2" type="ORF">GA0070604_4192</name>
</gene>
<reference evidence="3" key="1">
    <citation type="submission" date="2016-06" db="EMBL/GenBank/DDBJ databases">
        <authorList>
            <person name="Varghese N."/>
            <person name="Submissions Spin"/>
        </authorList>
    </citation>
    <scope>NUCLEOTIDE SEQUENCE [LARGE SCALE GENOMIC DNA]</scope>
    <source>
        <strain evidence="3">DSM 44814</strain>
    </source>
</reference>
<dbReference type="EMBL" id="FMHY01000002">
    <property type="protein sequence ID" value="SCL60001.1"/>
    <property type="molecule type" value="Genomic_DNA"/>
</dbReference>
<protein>
    <submittedName>
        <fullName evidence="2">2-oxoacid dehydrogenases acyltransferase (Catalytic domain)</fullName>
    </submittedName>
</protein>
<proteinExistence type="predicted"/>
<dbReference type="Gene3D" id="3.30.559.10">
    <property type="entry name" value="Chloramphenicol acetyltransferase-like domain"/>
    <property type="match status" value="1"/>
</dbReference>
<dbReference type="InterPro" id="IPR023213">
    <property type="entry name" value="CAT-like_dom_sf"/>
</dbReference>
<dbReference type="Proteomes" id="UP000199696">
    <property type="component" value="Unassembled WGS sequence"/>
</dbReference>
<evidence type="ECO:0000259" key="1">
    <source>
        <dbReference type="Pfam" id="PF00198"/>
    </source>
</evidence>
<evidence type="ECO:0000313" key="3">
    <source>
        <dbReference type="Proteomes" id="UP000199696"/>
    </source>
</evidence>
<dbReference type="STRING" id="227316.GA0070604_4192"/>
<dbReference type="AlphaFoldDB" id="A0A1C6V133"/>
<organism evidence="2 3">
    <name type="scientific">Micromonospora eburnea</name>
    <dbReference type="NCBI Taxonomy" id="227316"/>
    <lineage>
        <taxon>Bacteria</taxon>
        <taxon>Bacillati</taxon>
        <taxon>Actinomycetota</taxon>
        <taxon>Actinomycetes</taxon>
        <taxon>Micromonosporales</taxon>
        <taxon>Micromonosporaceae</taxon>
        <taxon>Micromonospora</taxon>
    </lineage>
</organism>
<dbReference type="InterPro" id="IPR001078">
    <property type="entry name" value="2-oxoacid_DH_actylTfrase"/>
</dbReference>
<dbReference type="Pfam" id="PF00198">
    <property type="entry name" value="2-oxoacid_dh"/>
    <property type="match status" value="1"/>
</dbReference>
<dbReference type="GO" id="GO:0016746">
    <property type="term" value="F:acyltransferase activity"/>
    <property type="evidence" value="ECO:0007669"/>
    <property type="project" value="UniProtKB-KW"/>
</dbReference>
<dbReference type="SUPFAM" id="SSF52777">
    <property type="entry name" value="CoA-dependent acyltransferases"/>
    <property type="match status" value="1"/>
</dbReference>